<accession>A0ABM1FQU5</accession>
<dbReference type="InterPro" id="IPR029480">
    <property type="entry name" value="Transpos_assoc"/>
</dbReference>
<name>A0ABM1FQU5_SOLPN</name>
<feature type="domain" description="Transposase-associated" evidence="3">
    <location>
        <begin position="3"/>
        <end position="83"/>
    </location>
</feature>
<evidence type="ECO:0000256" key="1">
    <source>
        <dbReference type="SAM" id="Coils"/>
    </source>
</evidence>
<keyword evidence="4" id="KW-1185">Reference proteome</keyword>
<dbReference type="Pfam" id="PF03004">
    <property type="entry name" value="Transposase_24"/>
    <property type="match status" value="1"/>
</dbReference>
<evidence type="ECO:0000313" key="4">
    <source>
        <dbReference type="Proteomes" id="UP000694930"/>
    </source>
</evidence>
<dbReference type="RefSeq" id="XP_015060383.1">
    <property type="nucleotide sequence ID" value="XM_015204897.2"/>
</dbReference>
<feature type="compositionally biased region" description="Polar residues" evidence="2">
    <location>
        <begin position="180"/>
        <end position="196"/>
    </location>
</feature>
<proteinExistence type="predicted"/>
<feature type="region of interest" description="Disordered" evidence="2">
    <location>
        <begin position="171"/>
        <end position="201"/>
    </location>
</feature>
<dbReference type="Pfam" id="PF13963">
    <property type="entry name" value="Transpos_assoc"/>
    <property type="match status" value="1"/>
</dbReference>
<evidence type="ECO:0000313" key="5">
    <source>
        <dbReference type="RefSeq" id="XP_015060383.1"/>
    </source>
</evidence>
<feature type="compositionally biased region" description="Acidic residues" evidence="2">
    <location>
        <begin position="396"/>
        <end position="406"/>
    </location>
</feature>
<reference evidence="5" key="2">
    <citation type="submission" date="2025-08" db="UniProtKB">
        <authorList>
            <consortium name="RefSeq"/>
        </authorList>
    </citation>
    <scope>IDENTIFICATION</scope>
</reference>
<keyword evidence="1" id="KW-0175">Coiled coil</keyword>
<dbReference type="GeneID" id="107006315"/>
<feature type="region of interest" description="Disordered" evidence="2">
    <location>
        <begin position="362"/>
        <end position="414"/>
    </location>
</feature>
<evidence type="ECO:0000256" key="2">
    <source>
        <dbReference type="SAM" id="MobiDB-lite"/>
    </source>
</evidence>
<dbReference type="InterPro" id="IPR004252">
    <property type="entry name" value="Probable_transposase_24"/>
</dbReference>
<reference evidence="4" key="1">
    <citation type="journal article" date="2014" name="Nat. Genet.">
        <title>The genome of the stress-tolerant wild tomato species Solanum pennellii.</title>
        <authorList>
            <person name="Bolger A."/>
            <person name="Scossa F."/>
            <person name="Bolger M.E."/>
            <person name="Lanz C."/>
            <person name="Maumus F."/>
            <person name="Tohge T."/>
            <person name="Quesneville H."/>
            <person name="Alseekh S."/>
            <person name="Sorensen I."/>
            <person name="Lichtenstein G."/>
            <person name="Fich E.A."/>
            <person name="Conte M."/>
            <person name="Keller H."/>
            <person name="Schneeberger K."/>
            <person name="Schwacke R."/>
            <person name="Ofner I."/>
            <person name="Vrebalov J."/>
            <person name="Xu Y."/>
            <person name="Osorio S."/>
            <person name="Aflitos S.A."/>
            <person name="Schijlen E."/>
            <person name="Jimenez-Gomez J.M."/>
            <person name="Ryngajllo M."/>
            <person name="Kimura S."/>
            <person name="Kumar R."/>
            <person name="Koenig D."/>
            <person name="Headland L.R."/>
            <person name="Maloof J.N."/>
            <person name="Sinha N."/>
            <person name="van Ham R.C."/>
            <person name="Lankhorst R.K."/>
            <person name="Mao L."/>
            <person name="Vogel A."/>
            <person name="Arsova B."/>
            <person name="Panstruga R."/>
            <person name="Fei Z."/>
            <person name="Rose J.K."/>
            <person name="Zamir D."/>
            <person name="Carrari F."/>
            <person name="Giovannoni J.J."/>
            <person name="Weigel D."/>
            <person name="Usadel B."/>
            <person name="Fernie A.R."/>
        </authorList>
    </citation>
    <scope>NUCLEOTIDE SEQUENCE [LARGE SCALE GENOMIC DNA]</scope>
    <source>
        <strain evidence="4">cv. LA0716</strain>
    </source>
</reference>
<dbReference type="Proteomes" id="UP000694930">
    <property type="component" value="Chromosome 12"/>
</dbReference>
<protein>
    <submittedName>
        <fullName evidence="5">Uncharacterized protein LOC107006315</fullName>
    </submittedName>
</protein>
<feature type="coiled-coil region" evidence="1">
    <location>
        <begin position="316"/>
        <end position="350"/>
    </location>
</feature>
<sequence>MDRSWMYNMTNFGRMGLRPEFVEGVIGFVEYAKTLDPFQRSGMIKCPCNKCQCLNYEKPDAIELHIYRNGFKKEYTVCTSHGEIDNNFDVFQHYVPGESSSNVNSNAQNYRIDDMVQDAFGVHSDFDFANQGEEAPNVECKIFFEQLESASRPLYEGSPHSQLDPRFKQMSEIGKKARSSTKGGSLHTSGAQSQGSVRRKLEKELGRPITQAEAFKATHIRKKKNPEDPDVWVEPRAEVTYNRYLQALEDLQQTLPEENRGMPLTQEQDERVWLDLTCGPSRYGYAYGMPHKTFREFSSEFEGLNSSNHDESMKKNLAMEKKIVELSSQAEESRARERRLELQFAGLKAQFDALLASGGIPPCSGDVTFPPRPPQSQPTQYPMYGQQRNMTHETSSDEESDEESDDYVANTLPH</sequence>
<evidence type="ECO:0000259" key="3">
    <source>
        <dbReference type="Pfam" id="PF13963"/>
    </source>
</evidence>
<gene>
    <name evidence="5" type="primary">LOC107006315</name>
</gene>
<organism evidence="4 5">
    <name type="scientific">Solanum pennellii</name>
    <name type="common">Tomato</name>
    <name type="synonym">Lycopersicon pennellii</name>
    <dbReference type="NCBI Taxonomy" id="28526"/>
    <lineage>
        <taxon>Eukaryota</taxon>
        <taxon>Viridiplantae</taxon>
        <taxon>Streptophyta</taxon>
        <taxon>Embryophyta</taxon>
        <taxon>Tracheophyta</taxon>
        <taxon>Spermatophyta</taxon>
        <taxon>Magnoliopsida</taxon>
        <taxon>eudicotyledons</taxon>
        <taxon>Gunneridae</taxon>
        <taxon>Pentapetalae</taxon>
        <taxon>asterids</taxon>
        <taxon>lamiids</taxon>
        <taxon>Solanales</taxon>
        <taxon>Solanaceae</taxon>
        <taxon>Solanoideae</taxon>
        <taxon>Solaneae</taxon>
        <taxon>Solanum</taxon>
        <taxon>Solanum subgen. Lycopersicon</taxon>
    </lineage>
</organism>